<name>A0A6C0GMU6_9BACT</name>
<dbReference type="InterPro" id="IPR003779">
    <property type="entry name" value="CMD-like"/>
</dbReference>
<dbReference type="AlphaFoldDB" id="A0A6C0GMU6"/>
<dbReference type="SUPFAM" id="SSF69118">
    <property type="entry name" value="AhpD-like"/>
    <property type="match status" value="1"/>
</dbReference>
<dbReference type="PANTHER" id="PTHR35446">
    <property type="entry name" value="SI:CH211-175M2.5"/>
    <property type="match status" value="1"/>
</dbReference>
<dbReference type="Pfam" id="PF02627">
    <property type="entry name" value="CMD"/>
    <property type="match status" value="1"/>
</dbReference>
<accession>A0A6C0GMU6</accession>
<feature type="domain" description="Carboxymuconolactone decarboxylase-like" evidence="1">
    <location>
        <begin position="21"/>
        <end position="75"/>
    </location>
</feature>
<reference evidence="2 3" key="1">
    <citation type="submission" date="2020-01" db="EMBL/GenBank/DDBJ databases">
        <authorList>
            <person name="Kim M.K."/>
        </authorList>
    </citation>
    <scope>NUCLEOTIDE SEQUENCE [LARGE SCALE GENOMIC DNA]</scope>
    <source>
        <strain evidence="2 3">172606-1</strain>
    </source>
</reference>
<dbReference type="InterPro" id="IPR029032">
    <property type="entry name" value="AhpD-like"/>
</dbReference>
<dbReference type="PANTHER" id="PTHR35446:SF2">
    <property type="entry name" value="CARBOXYMUCONOLACTONE DECARBOXYLASE-LIKE DOMAIN-CONTAINING PROTEIN"/>
    <property type="match status" value="1"/>
</dbReference>
<dbReference type="RefSeq" id="WP_162445246.1">
    <property type="nucleotide sequence ID" value="NZ_CP048222.1"/>
</dbReference>
<organism evidence="2 3">
    <name type="scientific">Rhodocytophaga rosea</name>
    <dbReference type="NCBI Taxonomy" id="2704465"/>
    <lineage>
        <taxon>Bacteria</taxon>
        <taxon>Pseudomonadati</taxon>
        <taxon>Bacteroidota</taxon>
        <taxon>Cytophagia</taxon>
        <taxon>Cytophagales</taxon>
        <taxon>Rhodocytophagaceae</taxon>
        <taxon>Rhodocytophaga</taxon>
    </lineage>
</organism>
<dbReference type="KEGG" id="rhoz:GXP67_22770"/>
<proteinExistence type="predicted"/>
<keyword evidence="3" id="KW-1185">Reference proteome</keyword>
<dbReference type="Proteomes" id="UP000480178">
    <property type="component" value="Chromosome"/>
</dbReference>
<dbReference type="EMBL" id="CP048222">
    <property type="protein sequence ID" value="QHT69257.1"/>
    <property type="molecule type" value="Genomic_DNA"/>
</dbReference>
<evidence type="ECO:0000313" key="3">
    <source>
        <dbReference type="Proteomes" id="UP000480178"/>
    </source>
</evidence>
<evidence type="ECO:0000313" key="2">
    <source>
        <dbReference type="EMBL" id="QHT69257.1"/>
    </source>
</evidence>
<protein>
    <submittedName>
        <fullName evidence="2">Carboxymuconolactone decarboxylase</fullName>
    </submittedName>
</protein>
<sequence length="184" mass="20086">MAHVHLNNNMPGIVGLMMQWPHTARALNGVAEVLLQTNEGLSAAERELIAAHVSRLNICTFCSNTHLNASLSHFGKPARFIDVTRDSVTDGLEIRPVMQALLNIAGKVKESGRNVTTEDIETARNLGATDNMIHDTVLIAAAFCMFNRYVDGLGTFAPQQVDRYAEAGKRLAEEGYLNSVPIPM</sequence>
<evidence type="ECO:0000259" key="1">
    <source>
        <dbReference type="Pfam" id="PF02627"/>
    </source>
</evidence>
<dbReference type="Gene3D" id="1.20.1290.10">
    <property type="entry name" value="AhpD-like"/>
    <property type="match status" value="1"/>
</dbReference>
<dbReference type="GO" id="GO:0051920">
    <property type="term" value="F:peroxiredoxin activity"/>
    <property type="evidence" value="ECO:0007669"/>
    <property type="project" value="InterPro"/>
</dbReference>
<gene>
    <name evidence="2" type="ORF">GXP67_22770</name>
</gene>